<dbReference type="GO" id="GO:0005737">
    <property type="term" value="C:cytoplasm"/>
    <property type="evidence" value="ECO:0007669"/>
    <property type="project" value="TreeGrafter"/>
</dbReference>
<dbReference type="SUPFAM" id="SSF63737">
    <property type="entry name" value="Leukotriene A4 hydrolase N-terminal domain"/>
    <property type="match status" value="1"/>
</dbReference>
<keyword evidence="12" id="KW-0472">Membrane</keyword>
<dbReference type="Pfam" id="PF11838">
    <property type="entry name" value="ERAP1_C"/>
    <property type="match status" value="1"/>
</dbReference>
<dbReference type="InterPro" id="IPR027268">
    <property type="entry name" value="Peptidase_M4/M1_CTD_sf"/>
</dbReference>
<comment type="similarity">
    <text evidence="3">Belongs to the peptidase M1 family.</text>
</comment>
<dbReference type="GO" id="GO:0006508">
    <property type="term" value="P:proteolysis"/>
    <property type="evidence" value="ECO:0007669"/>
    <property type="project" value="UniProtKB-KW"/>
</dbReference>
<dbReference type="PANTHER" id="PTHR11533">
    <property type="entry name" value="PROTEASE M1 ZINC METALLOPROTEASE"/>
    <property type="match status" value="1"/>
</dbReference>
<evidence type="ECO:0000256" key="10">
    <source>
        <dbReference type="ARBA" id="ARBA00022833"/>
    </source>
</evidence>
<dbReference type="GO" id="GO:0043171">
    <property type="term" value="P:peptide catabolic process"/>
    <property type="evidence" value="ECO:0007669"/>
    <property type="project" value="TreeGrafter"/>
</dbReference>
<sequence length="659" mass="77411">MITRWLLKILYLAQIVLSVSATNNYDISTNLEPISYDLQFMLDKFSNEEKNFFDAIASIEVKVHHPVNIITLHASSNLLINQVTLENETKIVIWPLICINEDETDFLIIQFEDNLKAGEKYRLTFYYKAQLNDNFEGIFRSFYLTENAEKIWFVGTNFKHNQARLAFPCFDEPSFKTSFKISIKHANDYFVTSNSQLVGHSYEKENRHVKWSIFEKKSNISTHAVAFVVSRIGNYSHDTHNLSIVWSTIHDDFYYHYFNGKIIKIFEEYTNLTLNDIKLKSIQYIVIPSNIRNNEIIENFGLSIIWEDVDLAIIFTRAISKNWFGYYVSPKWLNSTWLTDGLTNYFQYYITNEMEEKWRLMDLFVVESIQKIAFVRDSFSSLVAMNYNLSNSNKNSVKMFDTVANKAGAIIRTITHVTGHNIFRNNIKNYIKKMSFHASTSNNLFQELSVCPKNKCLLNQAELIEVFNNWANTPGFPLITVTRDYKNNKALIYQEPYTINVNTNRKNKYWVPINYAQRKDDFINTTVTHWLSPNYKSLTISDVDKNKWAIFNIQQFGYYRVNYDNQNWHMIIKVLKSNQYQDIHVLNRAQLIDDAFNLAATSRLNYSIALDVASYLHQEKDLIPWIPAFTGLLEIHKILVNTKYHENYKVRLKNVFLSN</sequence>
<keyword evidence="20" id="KW-1185">Reference proteome</keyword>
<dbReference type="Gene3D" id="2.60.40.1730">
    <property type="entry name" value="tricorn interacting facor f3 domain"/>
    <property type="match status" value="1"/>
</dbReference>
<dbReference type="Gene3D" id="1.25.50.20">
    <property type="match status" value="1"/>
</dbReference>
<proteinExistence type="inferred from homology"/>
<dbReference type="FunFam" id="2.60.40.1910:FF:000008">
    <property type="entry name" value="Aminopeptidase"/>
    <property type="match status" value="1"/>
</dbReference>
<reference evidence="19 20" key="1">
    <citation type="submission" date="2020-08" db="EMBL/GenBank/DDBJ databases">
        <title>Aphidius gifuensis genome sequencing and assembly.</title>
        <authorList>
            <person name="Du Z."/>
        </authorList>
    </citation>
    <scope>NUCLEOTIDE SEQUENCE [LARGE SCALE GENOMIC DNA]</scope>
    <source>
        <strain evidence="19">YNYX2018</strain>
        <tissue evidence="19">Adults</tissue>
    </source>
</reference>
<dbReference type="InterPro" id="IPR042097">
    <property type="entry name" value="Aminopeptidase_N-like_N_sf"/>
</dbReference>
<dbReference type="SUPFAM" id="SSF55486">
    <property type="entry name" value="Metalloproteases ('zincins'), catalytic domain"/>
    <property type="match status" value="1"/>
</dbReference>
<dbReference type="OrthoDB" id="10031169at2759"/>
<evidence type="ECO:0000313" key="20">
    <source>
        <dbReference type="Proteomes" id="UP000639338"/>
    </source>
</evidence>
<dbReference type="Proteomes" id="UP000639338">
    <property type="component" value="Unassembled WGS sequence"/>
</dbReference>
<dbReference type="InterPro" id="IPR014782">
    <property type="entry name" value="Peptidase_M1_dom"/>
</dbReference>
<keyword evidence="6" id="KW-0645">Protease</keyword>
<dbReference type="GO" id="GO:0008270">
    <property type="term" value="F:zinc ion binding"/>
    <property type="evidence" value="ECO:0007669"/>
    <property type="project" value="InterPro"/>
</dbReference>
<evidence type="ECO:0000256" key="9">
    <source>
        <dbReference type="ARBA" id="ARBA00022801"/>
    </source>
</evidence>
<keyword evidence="9" id="KW-0378">Hydrolase</keyword>
<keyword evidence="10" id="KW-0862">Zinc</keyword>
<evidence type="ECO:0000256" key="3">
    <source>
        <dbReference type="ARBA" id="ARBA00010136"/>
    </source>
</evidence>
<evidence type="ECO:0000259" key="16">
    <source>
        <dbReference type="Pfam" id="PF01433"/>
    </source>
</evidence>
<dbReference type="EMBL" id="JACMRX010000004">
    <property type="protein sequence ID" value="KAF7990265.1"/>
    <property type="molecule type" value="Genomic_DNA"/>
</dbReference>
<keyword evidence="8 15" id="KW-0732">Signal</keyword>
<feature type="domain" description="Aminopeptidase N-like N-terminal" evidence="18">
    <location>
        <begin position="33"/>
        <end position="222"/>
    </location>
</feature>
<evidence type="ECO:0000256" key="7">
    <source>
        <dbReference type="ARBA" id="ARBA00022723"/>
    </source>
</evidence>
<evidence type="ECO:0000259" key="18">
    <source>
        <dbReference type="Pfam" id="PF17900"/>
    </source>
</evidence>
<evidence type="ECO:0000313" key="19">
    <source>
        <dbReference type="EMBL" id="KAF7990265.1"/>
    </source>
</evidence>
<feature type="signal peptide" evidence="15">
    <location>
        <begin position="1"/>
        <end position="21"/>
    </location>
</feature>
<feature type="chain" id="PRO_5032545415" description="Aminopeptidase N" evidence="15">
    <location>
        <begin position="22"/>
        <end position="659"/>
    </location>
</feature>
<dbReference type="InterPro" id="IPR050344">
    <property type="entry name" value="Peptidase_M1_aminopeptidases"/>
</dbReference>
<evidence type="ECO:0000256" key="1">
    <source>
        <dbReference type="ARBA" id="ARBA00001947"/>
    </source>
</evidence>
<comment type="subcellular location">
    <subcellularLocation>
        <location evidence="2">Cell membrane</location>
        <topology evidence="2">Lipid-anchor</topology>
        <topology evidence="2">GPI-anchor</topology>
    </subcellularLocation>
</comment>
<dbReference type="Pfam" id="PF17900">
    <property type="entry name" value="Peptidase_M1_N"/>
    <property type="match status" value="1"/>
</dbReference>
<evidence type="ECO:0000256" key="4">
    <source>
        <dbReference type="ARBA" id="ARBA00022475"/>
    </source>
</evidence>
<feature type="domain" description="Peptidase M1 membrane alanine aminopeptidase" evidence="16">
    <location>
        <begin position="319"/>
        <end position="470"/>
    </location>
</feature>
<evidence type="ECO:0000256" key="2">
    <source>
        <dbReference type="ARBA" id="ARBA00004609"/>
    </source>
</evidence>
<dbReference type="InterPro" id="IPR001930">
    <property type="entry name" value="Peptidase_M1"/>
</dbReference>
<dbReference type="InterPro" id="IPR024571">
    <property type="entry name" value="ERAP1-like_C_dom"/>
</dbReference>
<keyword evidence="7" id="KW-0479">Metal-binding</keyword>
<comment type="cofactor">
    <cofactor evidence="1">
        <name>Zn(2+)</name>
        <dbReference type="ChEBI" id="CHEBI:29105"/>
    </cofactor>
</comment>
<keyword evidence="11" id="KW-0482">Metalloprotease</keyword>
<keyword evidence="4" id="KW-1003">Cell membrane</keyword>
<dbReference type="Pfam" id="PF01433">
    <property type="entry name" value="Peptidase_M1"/>
    <property type="match status" value="1"/>
</dbReference>
<evidence type="ECO:0000256" key="12">
    <source>
        <dbReference type="ARBA" id="ARBA00023136"/>
    </source>
</evidence>
<dbReference type="GO" id="GO:0070006">
    <property type="term" value="F:metalloaminopeptidase activity"/>
    <property type="evidence" value="ECO:0007669"/>
    <property type="project" value="TreeGrafter"/>
</dbReference>
<name>A0A834XR99_APHGI</name>
<comment type="caution">
    <text evidence="19">The sequence shown here is derived from an EMBL/GenBank/DDBJ whole genome shotgun (WGS) entry which is preliminary data.</text>
</comment>
<dbReference type="GO" id="GO:0005886">
    <property type="term" value="C:plasma membrane"/>
    <property type="evidence" value="ECO:0007669"/>
    <property type="project" value="UniProtKB-SubCell"/>
</dbReference>
<dbReference type="GO" id="GO:0098552">
    <property type="term" value="C:side of membrane"/>
    <property type="evidence" value="ECO:0007669"/>
    <property type="project" value="UniProtKB-KW"/>
</dbReference>
<evidence type="ECO:0000256" key="11">
    <source>
        <dbReference type="ARBA" id="ARBA00023049"/>
    </source>
</evidence>
<dbReference type="PRINTS" id="PR00756">
    <property type="entry name" value="ALADIPTASE"/>
</dbReference>
<dbReference type="GO" id="GO:0005615">
    <property type="term" value="C:extracellular space"/>
    <property type="evidence" value="ECO:0007669"/>
    <property type="project" value="TreeGrafter"/>
</dbReference>
<evidence type="ECO:0008006" key="21">
    <source>
        <dbReference type="Google" id="ProtNLM"/>
    </source>
</evidence>
<gene>
    <name evidence="19" type="ORF">HCN44_000070</name>
</gene>
<evidence type="ECO:0000256" key="5">
    <source>
        <dbReference type="ARBA" id="ARBA00022622"/>
    </source>
</evidence>
<feature type="domain" description="ERAP1-like C-terminal" evidence="17">
    <location>
        <begin position="548"/>
        <end position="655"/>
    </location>
</feature>
<dbReference type="AlphaFoldDB" id="A0A834XR99"/>
<protein>
    <recommendedName>
        <fullName evidence="21">Aminopeptidase N</fullName>
    </recommendedName>
</protein>
<evidence type="ECO:0000256" key="8">
    <source>
        <dbReference type="ARBA" id="ARBA00022729"/>
    </source>
</evidence>
<evidence type="ECO:0000256" key="14">
    <source>
        <dbReference type="ARBA" id="ARBA00023288"/>
    </source>
</evidence>
<keyword evidence="5" id="KW-0336">GPI-anchor</keyword>
<keyword evidence="13" id="KW-0325">Glycoprotein</keyword>
<dbReference type="GO" id="GO:0042277">
    <property type="term" value="F:peptide binding"/>
    <property type="evidence" value="ECO:0007669"/>
    <property type="project" value="TreeGrafter"/>
</dbReference>
<dbReference type="PANTHER" id="PTHR11533:SF290">
    <property type="entry name" value="AMINOPEPTIDASE"/>
    <property type="match status" value="1"/>
</dbReference>
<organism evidence="19 20">
    <name type="scientific">Aphidius gifuensis</name>
    <name type="common">Parasitoid wasp</name>
    <dbReference type="NCBI Taxonomy" id="684658"/>
    <lineage>
        <taxon>Eukaryota</taxon>
        <taxon>Metazoa</taxon>
        <taxon>Ecdysozoa</taxon>
        <taxon>Arthropoda</taxon>
        <taxon>Hexapoda</taxon>
        <taxon>Insecta</taxon>
        <taxon>Pterygota</taxon>
        <taxon>Neoptera</taxon>
        <taxon>Endopterygota</taxon>
        <taxon>Hymenoptera</taxon>
        <taxon>Apocrita</taxon>
        <taxon>Ichneumonoidea</taxon>
        <taxon>Braconidae</taxon>
        <taxon>Aphidiinae</taxon>
        <taxon>Aphidius</taxon>
    </lineage>
</organism>
<evidence type="ECO:0000256" key="6">
    <source>
        <dbReference type="ARBA" id="ARBA00022670"/>
    </source>
</evidence>
<evidence type="ECO:0000259" key="17">
    <source>
        <dbReference type="Pfam" id="PF11838"/>
    </source>
</evidence>
<dbReference type="Gene3D" id="1.10.390.10">
    <property type="entry name" value="Neutral Protease Domain 2"/>
    <property type="match status" value="1"/>
</dbReference>
<evidence type="ECO:0000256" key="15">
    <source>
        <dbReference type="SAM" id="SignalP"/>
    </source>
</evidence>
<evidence type="ECO:0000256" key="13">
    <source>
        <dbReference type="ARBA" id="ARBA00023180"/>
    </source>
</evidence>
<dbReference type="InterPro" id="IPR045357">
    <property type="entry name" value="Aminopeptidase_N-like_N"/>
</dbReference>
<accession>A0A834XR99</accession>
<dbReference type="Gene3D" id="2.60.40.1910">
    <property type="match status" value="1"/>
</dbReference>
<keyword evidence="14" id="KW-0449">Lipoprotein</keyword>